<sequence>MVTQDEDVRSGMPQERILITGAAGIVGTMMRERLRRPGRLLRLLDVADPGDHGRPDEDVLTGSVNDAALMATACEGIDSVIHLGGISRENSWANILQVNIDGTHTVLDAARQAGVRRVILASSNHAVGFRRLSEAAEGPDGLPADSTARPDTYYGVSKAAMEALGSLYHSRFGMDVTVIRIGSCFPDPLPIGKRGLATWLSPDDAARLFESALATQEPDYRVVWGVSDNTRRVYSLAEARRLGYVSHDDAETYAGQLADAPDASGPAATYVGGGFCTAALGEFNQL</sequence>
<dbReference type="PANTHER" id="PTHR43103">
    <property type="entry name" value="NUCLEOSIDE-DIPHOSPHATE-SUGAR EPIMERASE"/>
    <property type="match status" value="1"/>
</dbReference>
<dbReference type="RefSeq" id="WP_246104558.1">
    <property type="nucleotide sequence ID" value="NZ_VIVQ01000001.1"/>
</dbReference>
<reference evidence="5 6" key="1">
    <citation type="submission" date="2019-06" db="EMBL/GenBank/DDBJ databases">
        <title>Sequencing the genomes of 1000 actinobacteria strains.</title>
        <authorList>
            <person name="Klenk H.-P."/>
        </authorList>
    </citation>
    <scope>NUCLEOTIDE SEQUENCE [LARGE SCALE GENOMIC DNA]</scope>
    <source>
        <strain evidence="5 6">DSM 19560</strain>
    </source>
</reference>
<protein>
    <submittedName>
        <fullName evidence="5">NAD-dependent epimerase/dehydratase family protein</fullName>
    </submittedName>
</protein>
<dbReference type="Gene3D" id="3.40.50.720">
    <property type="entry name" value="NAD(P)-binding Rossmann-like Domain"/>
    <property type="match status" value="1"/>
</dbReference>
<evidence type="ECO:0000256" key="3">
    <source>
        <dbReference type="ARBA" id="ARBA00023027"/>
    </source>
</evidence>
<dbReference type="Proteomes" id="UP000318297">
    <property type="component" value="Unassembled WGS sequence"/>
</dbReference>
<name>A0A561EC72_9MICO</name>
<evidence type="ECO:0000256" key="2">
    <source>
        <dbReference type="ARBA" id="ARBA00023002"/>
    </source>
</evidence>
<dbReference type="PANTHER" id="PTHR43103:SF5">
    <property type="entry name" value="4-EPIMERASE, PUTATIVE (AFU_ORTHOLOGUE AFUA_7G00360)-RELATED"/>
    <property type="match status" value="1"/>
</dbReference>
<dbReference type="GO" id="GO:0016491">
    <property type="term" value="F:oxidoreductase activity"/>
    <property type="evidence" value="ECO:0007669"/>
    <property type="project" value="UniProtKB-KW"/>
</dbReference>
<dbReference type="InterPro" id="IPR001509">
    <property type="entry name" value="Epimerase_deHydtase"/>
</dbReference>
<dbReference type="SUPFAM" id="SSF51735">
    <property type="entry name" value="NAD(P)-binding Rossmann-fold domains"/>
    <property type="match status" value="1"/>
</dbReference>
<accession>A0A561EC72</accession>
<dbReference type="InterPro" id="IPR036291">
    <property type="entry name" value="NAD(P)-bd_dom_sf"/>
</dbReference>
<keyword evidence="6" id="KW-1185">Reference proteome</keyword>
<comment type="caution">
    <text evidence="5">The sequence shown here is derived from an EMBL/GenBank/DDBJ whole genome shotgun (WGS) entry which is preliminary data.</text>
</comment>
<keyword evidence="2" id="KW-0560">Oxidoreductase</keyword>
<evidence type="ECO:0000256" key="1">
    <source>
        <dbReference type="ARBA" id="ARBA00007637"/>
    </source>
</evidence>
<dbReference type="EMBL" id="VIVQ01000001">
    <property type="protein sequence ID" value="TWE13211.1"/>
    <property type="molecule type" value="Genomic_DNA"/>
</dbReference>
<dbReference type="CDD" id="cd08946">
    <property type="entry name" value="SDR_e"/>
    <property type="match status" value="1"/>
</dbReference>
<dbReference type="AlphaFoldDB" id="A0A561EC72"/>
<comment type="similarity">
    <text evidence="1">Belongs to the NAD(P)-dependent epimerase/dehydratase family.</text>
</comment>
<organism evidence="5 6">
    <name type="scientific">Rudaeicoccus suwonensis</name>
    <dbReference type="NCBI Taxonomy" id="657409"/>
    <lineage>
        <taxon>Bacteria</taxon>
        <taxon>Bacillati</taxon>
        <taxon>Actinomycetota</taxon>
        <taxon>Actinomycetes</taxon>
        <taxon>Micrococcales</taxon>
        <taxon>Dermacoccaceae</taxon>
        <taxon>Rudaeicoccus</taxon>
    </lineage>
</organism>
<dbReference type="Pfam" id="PF01370">
    <property type="entry name" value="Epimerase"/>
    <property type="match status" value="1"/>
</dbReference>
<evidence type="ECO:0000259" key="4">
    <source>
        <dbReference type="Pfam" id="PF01370"/>
    </source>
</evidence>
<proteinExistence type="inferred from homology"/>
<feature type="domain" description="NAD-dependent epimerase/dehydratase" evidence="4">
    <location>
        <begin position="17"/>
        <end position="182"/>
    </location>
</feature>
<gene>
    <name evidence="5" type="ORF">BKA23_2040</name>
</gene>
<evidence type="ECO:0000313" key="6">
    <source>
        <dbReference type="Proteomes" id="UP000318297"/>
    </source>
</evidence>
<evidence type="ECO:0000313" key="5">
    <source>
        <dbReference type="EMBL" id="TWE13211.1"/>
    </source>
</evidence>
<keyword evidence="3" id="KW-0520">NAD</keyword>